<dbReference type="FunFam" id="3.40.50.300:FF:000526">
    <property type="entry name" value="DExH-box ATP-dependent RNA helicase DExH3"/>
    <property type="match status" value="1"/>
</dbReference>
<evidence type="ECO:0000256" key="7">
    <source>
        <dbReference type="ARBA" id="ARBA00047984"/>
    </source>
</evidence>
<gene>
    <name evidence="16" type="ORF">KFL_008580010</name>
</gene>
<feature type="domain" description="RWD" evidence="13">
    <location>
        <begin position="452"/>
        <end position="558"/>
    </location>
</feature>
<keyword evidence="3" id="KW-0378">Hydrolase</keyword>
<dbReference type="InterPro" id="IPR011545">
    <property type="entry name" value="DEAD/DEAH_box_helicase_dom"/>
</dbReference>
<keyword evidence="9" id="KW-0862">Zinc</keyword>
<feature type="compositionally biased region" description="Acidic residues" evidence="10">
    <location>
        <begin position="1003"/>
        <end position="1016"/>
    </location>
</feature>
<dbReference type="Pfam" id="PF04408">
    <property type="entry name" value="WHD_HA2"/>
    <property type="match status" value="1"/>
</dbReference>
<dbReference type="CDD" id="cd18791">
    <property type="entry name" value="SF2_C_RHA"/>
    <property type="match status" value="1"/>
</dbReference>
<dbReference type="SUPFAM" id="SSF54768">
    <property type="entry name" value="dsRNA-binding domain-like"/>
    <property type="match status" value="1"/>
</dbReference>
<evidence type="ECO:0000256" key="8">
    <source>
        <dbReference type="ARBA" id="ARBA00060772"/>
    </source>
</evidence>
<dbReference type="GO" id="GO:0008270">
    <property type="term" value="F:zinc ion binding"/>
    <property type="evidence" value="ECO:0007669"/>
    <property type="project" value="UniProtKB-KW"/>
</dbReference>
<sequence length="1662" mass="179874">MDKARPNKHAAKAKRHIYSSGAAGTGGKAEPTNAKNGGQPIECPLCDRIFKQDGRLKEHIKNKHADGVNHKTGADALSASGTEGPEAAVGSAEVAEAAIPKYLVKSPKQMLSEWCQKQKRPAPKFKLVEAEGGMFRCRVVIPDPKDSEKDILLWWNEGAPNSEAAQQAAAVAGLHAVAGERRMDRILPDEFREQWRGLDEQAAQRKEREQKQAERRAAAAKRPLPPRRTVQSVFMSEDNRQLVEGLIRDSQGPADTWQGVDDVSIRNASPGPPPDTFATDFAAMRETVDADVSTAGTTGAQVSGAGSSEAARRLLAMGFAEDDVTGAVRACGRGASLNRLVDWLVLNVPEFRLPKQFRPEASGAHVEVLRRGARKTGSAGFEFEISASCREVMERGFGREEAEAALEFTRGNVDAALCNLSRGLHEKLFRSAAEGLEESNGAPGGSSEDLQEERVALAAIYGDDFSELPDRGGALAGGLSVRLPPQEEGEERTKVEFRFPVDSRYPAEAPSVSFRNGSAPPGWLKRLTVSAHKRAGGLLGEPMLWALVEGAIEDMASLETGGSETGWLEDGVGALSMKDGSVETANGTTAEMMGGNDTAQGKSSRLEAGRGHQKQGTAPPQRQRREPNPCDVRKESERLKQHWQRWLREGRSSKMRQSRESLPAAKQGAQLLEAIEGPAGPRTRPRVTIVCGQTGCGKSTQVPQYILEKWTEKNCGGECNVVVTQPRRVAAIGLAERVAAERGEKVGETVGYSVRLESKRSARTRLLFCTTGVLLRRLQSEPGLDGLTHVIVDEVHERTVEGDLMLLLLRTLISDVRKDLTVVLMSATADAEELAAYFGLNGVARLDGQSDGWNGSSGSNRRSDGPDGRTNVSRSSVDGQRSRSDGPNGWSGRSDESSGRSDGPRRAGADVSVVSIPGFTHPVRELYLEDVLEMTGEVIGARSRYAKKKAAGRDGGARSAAGQESRAGAADKRAESAGGPAEPERKKDDARPGSSRGAKEVAESWELDEGENEDATNEARDTEGAPVSEEDWEETQTSDRASSAGDPPSGSWALGRKRGEGEVTRAGKKGEKEGEERAPERRYREATLKSLEVVDETVLNYELVEKAVCKILEEEQRPSTSYAPLLPPLPPGTPDPIGAAGAILVFLPGMAEIRRLERQLLGSQRLAAICGGRPWVLPLHGSLAGEQQRKVFDRPPPGQRKIVLSTNVAETSLTIDDVTYVIDIGRQREMAFDPNRALACLEDVWVSQASARQRRGRAGRARPGCCVRMFSRRTFEGMAPQQAPEVLRTALDQLCLQVKSLLPARSIASVLGDLLTPPSPSAVASALSTLTSLRALAQNPETLTPLGRHLARIPVDVRAGKMLVFGAVLGCPGPAATIAAALAGKSPFAAVPPEIRDEADRVKRQLAGTWKSDHLAAVAAFEGWRAAGRDGGWRAQQEFCQANFLSRESLQSIEASRADYLENLADLGFIPRGFARDFVQPGQPDPDVNALNFRVVKAVLCAGFYPNVVRVQLPEQTYKETSGGAMAKDAHAREVRFYTQHDGRVFLHPASTNFAVGRFESPWLVYSEKVKTSKIFIRESSMVPAYALLLFGGDISVAHEKQSIAIDNWMRFEAPAKIAVLIRELRNQLDRLLADKLENPEMDVTSRGVVAAVVKLLTNDGF</sequence>
<dbReference type="SMART" id="SM00490">
    <property type="entry name" value="HELICc"/>
    <property type="match status" value="1"/>
</dbReference>
<organism evidence="16 17">
    <name type="scientific">Klebsormidium nitens</name>
    <name type="common">Green alga</name>
    <name type="synonym">Ulothrix nitens</name>
    <dbReference type="NCBI Taxonomy" id="105231"/>
    <lineage>
        <taxon>Eukaryota</taxon>
        <taxon>Viridiplantae</taxon>
        <taxon>Streptophyta</taxon>
        <taxon>Klebsormidiophyceae</taxon>
        <taxon>Klebsormidiales</taxon>
        <taxon>Klebsormidiaceae</taxon>
        <taxon>Klebsormidium</taxon>
    </lineage>
</organism>
<dbReference type="Pfam" id="PF00270">
    <property type="entry name" value="DEAD"/>
    <property type="match status" value="1"/>
</dbReference>
<evidence type="ECO:0000259" key="14">
    <source>
        <dbReference type="PROSITE" id="PS51192"/>
    </source>
</evidence>
<dbReference type="EMBL" id="DF237807">
    <property type="protein sequence ID" value="GAQ91802.1"/>
    <property type="molecule type" value="Genomic_DNA"/>
</dbReference>
<dbReference type="PROSITE" id="PS00028">
    <property type="entry name" value="ZINC_FINGER_C2H2_1"/>
    <property type="match status" value="1"/>
</dbReference>
<dbReference type="SUPFAM" id="SSF52540">
    <property type="entry name" value="P-loop containing nucleoside triphosphate hydrolases"/>
    <property type="match status" value="1"/>
</dbReference>
<dbReference type="PROSITE" id="PS50030">
    <property type="entry name" value="UBA"/>
    <property type="match status" value="2"/>
</dbReference>
<feature type="compositionally biased region" description="Basic and acidic residues" evidence="10">
    <location>
        <begin position="623"/>
        <end position="641"/>
    </location>
</feature>
<dbReference type="InterPro" id="IPR013087">
    <property type="entry name" value="Znf_C2H2_type"/>
</dbReference>
<dbReference type="SMART" id="SM00847">
    <property type="entry name" value="HA2"/>
    <property type="match status" value="1"/>
</dbReference>
<proteinExistence type="inferred from homology"/>
<dbReference type="InterPro" id="IPR006575">
    <property type="entry name" value="RWD_dom"/>
</dbReference>
<feature type="domain" description="UBA" evidence="11">
    <location>
        <begin position="382"/>
        <end position="423"/>
    </location>
</feature>
<feature type="compositionally biased region" description="Basic and acidic residues" evidence="10">
    <location>
        <begin position="1057"/>
        <end position="1081"/>
    </location>
</feature>
<keyword evidence="5" id="KW-0067">ATP-binding</keyword>
<dbReference type="Gene3D" id="3.10.110.10">
    <property type="entry name" value="Ubiquitin Conjugating Enzyme"/>
    <property type="match status" value="1"/>
</dbReference>
<dbReference type="InterPro" id="IPR027417">
    <property type="entry name" value="P-loop_NTPase"/>
</dbReference>
<feature type="region of interest" description="Disordered" evidence="10">
    <location>
        <begin position="849"/>
        <end position="908"/>
    </location>
</feature>
<dbReference type="InterPro" id="IPR048333">
    <property type="entry name" value="HA2_WH"/>
</dbReference>
<dbReference type="OrthoDB" id="5600252at2759"/>
<keyword evidence="4 16" id="KW-0347">Helicase</keyword>
<protein>
    <recommendedName>
        <fullName evidence="1">RNA helicase</fullName>
        <ecNumber evidence="1">3.6.4.13</ecNumber>
    </recommendedName>
</protein>
<evidence type="ECO:0000256" key="6">
    <source>
        <dbReference type="ARBA" id="ARBA00022884"/>
    </source>
</evidence>
<comment type="catalytic activity">
    <reaction evidence="7">
        <text>ATP + H2O = ADP + phosphate + H(+)</text>
        <dbReference type="Rhea" id="RHEA:13065"/>
        <dbReference type="ChEBI" id="CHEBI:15377"/>
        <dbReference type="ChEBI" id="CHEBI:15378"/>
        <dbReference type="ChEBI" id="CHEBI:30616"/>
        <dbReference type="ChEBI" id="CHEBI:43474"/>
        <dbReference type="ChEBI" id="CHEBI:456216"/>
        <dbReference type="EC" id="3.6.4.13"/>
    </reaction>
</comment>
<feature type="domain" description="C2H2-type" evidence="12">
    <location>
        <begin position="41"/>
        <end position="65"/>
    </location>
</feature>
<name>A0A1Y1INY5_KLENI</name>
<evidence type="ECO:0000259" key="13">
    <source>
        <dbReference type="PROSITE" id="PS50908"/>
    </source>
</evidence>
<evidence type="ECO:0000313" key="16">
    <source>
        <dbReference type="EMBL" id="GAQ91802.1"/>
    </source>
</evidence>
<dbReference type="GO" id="GO:0005524">
    <property type="term" value="F:ATP binding"/>
    <property type="evidence" value="ECO:0007669"/>
    <property type="project" value="UniProtKB-KW"/>
</dbReference>
<dbReference type="EC" id="3.6.4.13" evidence="1"/>
<feature type="region of interest" description="Disordered" evidence="10">
    <location>
        <begin position="586"/>
        <end position="641"/>
    </location>
</feature>
<dbReference type="SUPFAM" id="SSF54495">
    <property type="entry name" value="UBC-like"/>
    <property type="match status" value="1"/>
</dbReference>
<dbReference type="PROSITE" id="PS51194">
    <property type="entry name" value="HELICASE_CTER"/>
    <property type="match status" value="1"/>
</dbReference>
<dbReference type="PANTHER" id="PTHR18934">
    <property type="entry name" value="ATP-DEPENDENT RNA HELICASE"/>
    <property type="match status" value="1"/>
</dbReference>
<feature type="compositionally biased region" description="Polar residues" evidence="10">
    <location>
        <begin position="870"/>
        <end position="879"/>
    </location>
</feature>
<dbReference type="Proteomes" id="UP000054558">
    <property type="component" value="Unassembled WGS sequence"/>
</dbReference>
<feature type="compositionally biased region" description="Basic and acidic residues" evidence="10">
    <location>
        <begin position="200"/>
        <end position="217"/>
    </location>
</feature>
<dbReference type="STRING" id="105231.A0A1Y1INY5"/>
<comment type="similarity">
    <text evidence="8">Belongs to the DExH box helicase family.</text>
</comment>
<feature type="compositionally biased region" description="Basic residues" evidence="10">
    <location>
        <begin position="1"/>
        <end position="17"/>
    </location>
</feature>
<evidence type="ECO:0000256" key="1">
    <source>
        <dbReference type="ARBA" id="ARBA00012552"/>
    </source>
</evidence>
<dbReference type="Pfam" id="PF24385">
    <property type="entry name" value="DSRM_DHX29"/>
    <property type="match status" value="1"/>
</dbReference>
<evidence type="ECO:0000313" key="17">
    <source>
        <dbReference type="Proteomes" id="UP000054558"/>
    </source>
</evidence>
<evidence type="ECO:0000256" key="3">
    <source>
        <dbReference type="ARBA" id="ARBA00022801"/>
    </source>
</evidence>
<dbReference type="CDD" id="cd17917">
    <property type="entry name" value="DEXHc_RHA-like"/>
    <property type="match status" value="1"/>
</dbReference>
<dbReference type="PANTHER" id="PTHR18934:SF145">
    <property type="entry name" value="ATP-DEPENDENT RNA HELICASE DHX57-RELATED"/>
    <property type="match status" value="1"/>
</dbReference>
<dbReference type="InterPro" id="IPR014720">
    <property type="entry name" value="dsRBD_dom"/>
</dbReference>
<dbReference type="OMA" id="WQRTPMQ"/>
<evidence type="ECO:0000256" key="9">
    <source>
        <dbReference type="PROSITE-ProRule" id="PRU00042"/>
    </source>
</evidence>
<keyword evidence="9" id="KW-0863">Zinc-finger</keyword>
<feature type="domain" description="Helicase C-terminal" evidence="15">
    <location>
        <begin position="1132"/>
        <end position="1302"/>
    </location>
</feature>
<evidence type="ECO:0000256" key="2">
    <source>
        <dbReference type="ARBA" id="ARBA00022741"/>
    </source>
</evidence>
<dbReference type="GO" id="GO:0016787">
    <property type="term" value="F:hydrolase activity"/>
    <property type="evidence" value="ECO:0007669"/>
    <property type="project" value="UniProtKB-KW"/>
</dbReference>
<dbReference type="InterPro" id="IPR016135">
    <property type="entry name" value="UBQ-conjugating_enzyme/RWD"/>
</dbReference>
<evidence type="ECO:0000256" key="10">
    <source>
        <dbReference type="SAM" id="MobiDB-lite"/>
    </source>
</evidence>
<feature type="compositionally biased region" description="Basic and acidic residues" evidence="10">
    <location>
        <begin position="61"/>
        <end position="73"/>
    </location>
</feature>
<feature type="region of interest" description="Disordered" evidence="10">
    <location>
        <begin position="1"/>
        <end position="41"/>
    </location>
</feature>
<feature type="compositionally biased region" description="Basic and acidic residues" evidence="10">
    <location>
        <begin position="982"/>
        <end position="1002"/>
    </location>
</feature>
<evidence type="ECO:0000259" key="15">
    <source>
        <dbReference type="PROSITE" id="PS51194"/>
    </source>
</evidence>
<dbReference type="GO" id="GO:0003723">
    <property type="term" value="F:RNA binding"/>
    <property type="evidence" value="ECO:0000318"/>
    <property type="project" value="GO_Central"/>
</dbReference>
<feature type="compositionally biased region" description="Low complexity" evidence="10">
    <location>
        <begin position="849"/>
        <end position="860"/>
    </location>
</feature>
<dbReference type="InterPro" id="IPR007502">
    <property type="entry name" value="Helicase-assoc_dom"/>
</dbReference>
<feature type="region of interest" description="Disordered" evidence="10">
    <location>
        <begin position="945"/>
        <end position="1081"/>
    </location>
</feature>
<keyword evidence="2" id="KW-0547">Nucleotide-binding</keyword>
<dbReference type="GO" id="GO:0003724">
    <property type="term" value="F:RNA helicase activity"/>
    <property type="evidence" value="ECO:0007669"/>
    <property type="project" value="UniProtKB-EC"/>
</dbReference>
<keyword evidence="9" id="KW-0479">Metal-binding</keyword>
<dbReference type="InterPro" id="IPR014001">
    <property type="entry name" value="Helicase_ATP-bd"/>
</dbReference>
<reference evidence="16 17" key="1">
    <citation type="journal article" date="2014" name="Nat. Commun.">
        <title>Klebsormidium flaccidum genome reveals primary factors for plant terrestrial adaptation.</title>
        <authorList>
            <person name="Hori K."/>
            <person name="Maruyama F."/>
            <person name="Fujisawa T."/>
            <person name="Togashi T."/>
            <person name="Yamamoto N."/>
            <person name="Seo M."/>
            <person name="Sato S."/>
            <person name="Yamada T."/>
            <person name="Mori H."/>
            <person name="Tajima N."/>
            <person name="Moriyama T."/>
            <person name="Ikeuchi M."/>
            <person name="Watanabe M."/>
            <person name="Wada H."/>
            <person name="Kobayashi K."/>
            <person name="Saito M."/>
            <person name="Masuda T."/>
            <person name="Sasaki-Sekimoto Y."/>
            <person name="Mashiguchi K."/>
            <person name="Awai K."/>
            <person name="Shimojima M."/>
            <person name="Masuda S."/>
            <person name="Iwai M."/>
            <person name="Nobusawa T."/>
            <person name="Narise T."/>
            <person name="Kondo S."/>
            <person name="Saito H."/>
            <person name="Sato R."/>
            <person name="Murakawa M."/>
            <person name="Ihara Y."/>
            <person name="Oshima-Yamada Y."/>
            <person name="Ohtaka K."/>
            <person name="Satoh M."/>
            <person name="Sonobe K."/>
            <person name="Ishii M."/>
            <person name="Ohtani R."/>
            <person name="Kanamori-Sato M."/>
            <person name="Honoki R."/>
            <person name="Miyazaki D."/>
            <person name="Mochizuki H."/>
            <person name="Umetsu J."/>
            <person name="Higashi K."/>
            <person name="Shibata D."/>
            <person name="Kamiya Y."/>
            <person name="Sato N."/>
            <person name="Nakamura Y."/>
            <person name="Tabata S."/>
            <person name="Ida S."/>
            <person name="Kurokawa K."/>
            <person name="Ohta H."/>
        </authorList>
    </citation>
    <scope>NUCLEOTIDE SEQUENCE [LARGE SCALE GENOMIC DNA]</scope>
    <source>
        <strain evidence="16 17">NIES-2285</strain>
    </source>
</reference>
<dbReference type="PROSITE" id="PS50157">
    <property type="entry name" value="ZINC_FINGER_C2H2_2"/>
    <property type="match status" value="1"/>
</dbReference>
<feature type="domain" description="UBA" evidence="11">
    <location>
        <begin position="305"/>
        <end position="347"/>
    </location>
</feature>
<dbReference type="PROSITE" id="PS51192">
    <property type="entry name" value="HELICASE_ATP_BIND_1"/>
    <property type="match status" value="1"/>
</dbReference>
<dbReference type="Pfam" id="PF07717">
    <property type="entry name" value="OB_NTP_bind"/>
    <property type="match status" value="1"/>
</dbReference>
<feature type="domain" description="Helicase ATP-binding" evidence="14">
    <location>
        <begin position="679"/>
        <end position="847"/>
    </location>
</feature>
<dbReference type="Pfam" id="PF21010">
    <property type="entry name" value="HA2_C"/>
    <property type="match status" value="1"/>
</dbReference>
<dbReference type="InterPro" id="IPR059023">
    <property type="entry name" value="RNA_hel_CTD"/>
</dbReference>
<evidence type="ECO:0000259" key="11">
    <source>
        <dbReference type="PROSITE" id="PS50030"/>
    </source>
</evidence>
<dbReference type="InterPro" id="IPR011709">
    <property type="entry name" value="DEAD-box_helicase_OB_fold"/>
</dbReference>
<dbReference type="Pfam" id="PF05773">
    <property type="entry name" value="RWD"/>
    <property type="match status" value="1"/>
</dbReference>
<accession>A0A1Y1INY5</accession>
<dbReference type="SMART" id="SM00355">
    <property type="entry name" value="ZnF_C2H2"/>
    <property type="match status" value="1"/>
</dbReference>
<feature type="region of interest" description="Disordered" evidence="10">
    <location>
        <begin position="61"/>
        <end position="84"/>
    </location>
</feature>
<dbReference type="SMART" id="SM00591">
    <property type="entry name" value="RWD"/>
    <property type="match status" value="1"/>
</dbReference>
<dbReference type="PROSITE" id="PS50908">
    <property type="entry name" value="RWD"/>
    <property type="match status" value="1"/>
</dbReference>
<dbReference type="SMART" id="SM00358">
    <property type="entry name" value="DSRM"/>
    <property type="match status" value="1"/>
</dbReference>
<keyword evidence="17" id="KW-1185">Reference proteome</keyword>
<dbReference type="InterPro" id="IPR056328">
    <property type="entry name" value="DSRM_DHX29"/>
</dbReference>
<evidence type="ECO:0000259" key="12">
    <source>
        <dbReference type="PROSITE" id="PS50157"/>
    </source>
</evidence>
<dbReference type="Pfam" id="PF00271">
    <property type="entry name" value="Helicase_C"/>
    <property type="match status" value="1"/>
</dbReference>
<keyword evidence="6" id="KW-0694">RNA-binding</keyword>
<feature type="compositionally biased region" description="Basic and acidic residues" evidence="10">
    <location>
        <begin position="893"/>
        <end position="908"/>
    </location>
</feature>
<evidence type="ECO:0000256" key="4">
    <source>
        <dbReference type="ARBA" id="ARBA00022806"/>
    </source>
</evidence>
<feature type="region of interest" description="Disordered" evidence="10">
    <location>
        <begin position="200"/>
        <end position="224"/>
    </location>
</feature>
<dbReference type="Gene3D" id="1.20.120.1080">
    <property type="match status" value="1"/>
</dbReference>
<dbReference type="Gene3D" id="3.30.160.20">
    <property type="match status" value="1"/>
</dbReference>
<dbReference type="Gene3D" id="3.40.50.300">
    <property type="entry name" value="P-loop containing nucleotide triphosphate hydrolases"/>
    <property type="match status" value="2"/>
</dbReference>
<dbReference type="SMART" id="SM00487">
    <property type="entry name" value="DEXDc"/>
    <property type="match status" value="1"/>
</dbReference>
<dbReference type="InterPro" id="IPR001650">
    <property type="entry name" value="Helicase_C-like"/>
</dbReference>
<dbReference type="Pfam" id="PF26026">
    <property type="entry name" value="RNA_hel_CTD"/>
    <property type="match status" value="1"/>
</dbReference>
<dbReference type="InterPro" id="IPR015940">
    <property type="entry name" value="UBA"/>
</dbReference>
<evidence type="ECO:0000256" key="5">
    <source>
        <dbReference type="ARBA" id="ARBA00022840"/>
    </source>
</evidence>
<dbReference type="GO" id="GO:0004386">
    <property type="term" value="F:helicase activity"/>
    <property type="evidence" value="ECO:0000318"/>
    <property type="project" value="GO_Central"/>
</dbReference>